<dbReference type="PANTHER" id="PTHR11638">
    <property type="entry name" value="ATP-DEPENDENT CLP PROTEASE"/>
    <property type="match status" value="1"/>
</dbReference>
<dbReference type="Pfam" id="PF07724">
    <property type="entry name" value="AAA_2"/>
    <property type="match status" value="1"/>
</dbReference>
<keyword evidence="2" id="KW-0067">ATP-binding</keyword>
<dbReference type="InterPro" id="IPR001270">
    <property type="entry name" value="ClpA/B"/>
</dbReference>
<feature type="domain" description="ATPase AAA-type core" evidence="3">
    <location>
        <begin position="185"/>
        <end position="287"/>
    </location>
</feature>
<name>A0A834H6V3_RHOSS</name>
<keyword evidence="5" id="KW-1185">Reference proteome</keyword>
<evidence type="ECO:0000313" key="5">
    <source>
        <dbReference type="Proteomes" id="UP000626092"/>
    </source>
</evidence>
<accession>A0A834H6V3</accession>
<dbReference type="GO" id="GO:0005524">
    <property type="term" value="F:ATP binding"/>
    <property type="evidence" value="ECO:0007669"/>
    <property type="project" value="UniProtKB-KW"/>
</dbReference>
<dbReference type="InterPro" id="IPR050130">
    <property type="entry name" value="ClpA_ClpB"/>
</dbReference>
<dbReference type="GO" id="GO:0016887">
    <property type="term" value="F:ATP hydrolysis activity"/>
    <property type="evidence" value="ECO:0007669"/>
    <property type="project" value="InterPro"/>
</dbReference>
<keyword evidence="1" id="KW-0547">Nucleotide-binding</keyword>
<protein>
    <recommendedName>
        <fullName evidence="3">ATPase AAA-type core domain-containing protein</fullName>
    </recommendedName>
</protein>
<comment type="caution">
    <text evidence="4">The sequence shown here is derived from an EMBL/GenBank/DDBJ whole genome shotgun (WGS) entry which is preliminary data.</text>
</comment>
<dbReference type="PRINTS" id="PR00300">
    <property type="entry name" value="CLPPROTEASEA"/>
</dbReference>
<organism evidence="4 5">
    <name type="scientific">Rhododendron simsii</name>
    <name type="common">Sims's rhododendron</name>
    <dbReference type="NCBI Taxonomy" id="118357"/>
    <lineage>
        <taxon>Eukaryota</taxon>
        <taxon>Viridiplantae</taxon>
        <taxon>Streptophyta</taxon>
        <taxon>Embryophyta</taxon>
        <taxon>Tracheophyta</taxon>
        <taxon>Spermatophyta</taxon>
        <taxon>Magnoliopsida</taxon>
        <taxon>eudicotyledons</taxon>
        <taxon>Gunneridae</taxon>
        <taxon>Pentapetalae</taxon>
        <taxon>asterids</taxon>
        <taxon>Ericales</taxon>
        <taxon>Ericaceae</taxon>
        <taxon>Ericoideae</taxon>
        <taxon>Rhodoreae</taxon>
        <taxon>Rhododendron</taxon>
    </lineage>
</organism>
<sequence>MDRMFSEIPRQLLEYKDGPEKDYGVEIPSEALNLAFLFANEEVGSDNFEDQLQKEAFGLVKDACLRLRRDLDTDAEENALDTNEYLLCRALVELEEIKKEKDHGKRIWIPRVEKEYQDLMDKWNRFMRKSKPIVMERNRCNKRGDQELQMLEQVRQGLVSFMQEAEADKKTAMKSTFGMKSGPGPLGSFLFLFGSGRGRTEHAKALAKQLFVDDKLLTEVDISDYGSQILPHACLVPPPECGAGGLVTEAMKKRPFVVILLDNVDRAHLAVTDLLIKILSHGRVLDGASTILMSYDLQLDFLKNGAS</sequence>
<proteinExistence type="predicted"/>
<reference evidence="4" key="1">
    <citation type="submission" date="2019-11" db="EMBL/GenBank/DDBJ databases">
        <authorList>
            <person name="Liu Y."/>
            <person name="Hou J."/>
            <person name="Li T.-Q."/>
            <person name="Guan C.-H."/>
            <person name="Wu X."/>
            <person name="Wu H.-Z."/>
            <person name="Ling F."/>
            <person name="Zhang R."/>
            <person name="Shi X.-G."/>
            <person name="Ren J.-P."/>
            <person name="Chen E.-F."/>
            <person name="Sun J.-M."/>
        </authorList>
    </citation>
    <scope>NUCLEOTIDE SEQUENCE</scope>
    <source>
        <strain evidence="4">Adult_tree_wgs_1</strain>
        <tissue evidence="4">Leaves</tissue>
    </source>
</reference>
<evidence type="ECO:0000256" key="2">
    <source>
        <dbReference type="ARBA" id="ARBA00022840"/>
    </source>
</evidence>
<gene>
    <name evidence="4" type="ORF">RHSIM_Rhsim03G0004100</name>
</gene>
<dbReference type="InterPro" id="IPR003959">
    <property type="entry name" value="ATPase_AAA_core"/>
</dbReference>
<evidence type="ECO:0000313" key="4">
    <source>
        <dbReference type="EMBL" id="KAF7149032.1"/>
    </source>
</evidence>
<dbReference type="InterPro" id="IPR027417">
    <property type="entry name" value="P-loop_NTPase"/>
</dbReference>
<dbReference type="SUPFAM" id="SSF52540">
    <property type="entry name" value="P-loop containing nucleoside triphosphate hydrolases"/>
    <property type="match status" value="1"/>
</dbReference>
<dbReference type="PANTHER" id="PTHR11638:SF18">
    <property type="entry name" value="HEAT SHOCK PROTEIN 104"/>
    <property type="match status" value="1"/>
</dbReference>
<dbReference type="GO" id="GO:0034605">
    <property type="term" value="P:cellular response to heat"/>
    <property type="evidence" value="ECO:0007669"/>
    <property type="project" value="TreeGrafter"/>
</dbReference>
<evidence type="ECO:0000259" key="3">
    <source>
        <dbReference type="Pfam" id="PF07724"/>
    </source>
</evidence>
<dbReference type="Proteomes" id="UP000626092">
    <property type="component" value="Unassembled WGS sequence"/>
</dbReference>
<evidence type="ECO:0000256" key="1">
    <source>
        <dbReference type="ARBA" id="ARBA00022741"/>
    </source>
</evidence>
<dbReference type="EMBL" id="WJXA01000003">
    <property type="protein sequence ID" value="KAF7149032.1"/>
    <property type="molecule type" value="Genomic_DNA"/>
</dbReference>
<dbReference type="Gene3D" id="3.40.50.300">
    <property type="entry name" value="P-loop containing nucleotide triphosphate hydrolases"/>
    <property type="match status" value="1"/>
</dbReference>
<dbReference type="AlphaFoldDB" id="A0A834H6V3"/>
<dbReference type="OrthoDB" id="1146443at2759"/>
<dbReference type="GO" id="GO:0005737">
    <property type="term" value="C:cytoplasm"/>
    <property type="evidence" value="ECO:0007669"/>
    <property type="project" value="TreeGrafter"/>
</dbReference>